<evidence type="ECO:0000313" key="5">
    <source>
        <dbReference type="Proteomes" id="UP000584663"/>
    </source>
</evidence>
<evidence type="ECO:0000256" key="1">
    <source>
        <dbReference type="ARBA" id="ARBA00023002"/>
    </source>
</evidence>
<feature type="transmembrane region" description="Helical" evidence="2">
    <location>
        <begin position="16"/>
        <end position="35"/>
    </location>
</feature>
<protein>
    <submittedName>
        <fullName evidence="4">Glycine/D-amino acid oxidase-like deaminating enzyme</fullName>
    </submittedName>
</protein>
<dbReference type="Gene3D" id="3.30.9.10">
    <property type="entry name" value="D-Amino Acid Oxidase, subunit A, domain 2"/>
    <property type="match status" value="1"/>
</dbReference>
<comment type="caution">
    <text evidence="4">The sequence shown here is derived from an EMBL/GenBank/DDBJ whole genome shotgun (WGS) entry which is preliminary data.</text>
</comment>
<dbReference type="InterPro" id="IPR036188">
    <property type="entry name" value="FAD/NAD-bd_sf"/>
</dbReference>
<dbReference type="SUPFAM" id="SSF51905">
    <property type="entry name" value="FAD/NAD(P)-binding domain"/>
    <property type="match status" value="1"/>
</dbReference>
<organism evidence="4 5">
    <name type="scientific">Sphingomonas yabuuchiae</name>
    <dbReference type="NCBI Taxonomy" id="172044"/>
    <lineage>
        <taxon>Bacteria</taxon>
        <taxon>Pseudomonadati</taxon>
        <taxon>Pseudomonadota</taxon>
        <taxon>Alphaproteobacteria</taxon>
        <taxon>Sphingomonadales</taxon>
        <taxon>Sphingomonadaceae</taxon>
        <taxon>Sphingomonas</taxon>
    </lineage>
</organism>
<evidence type="ECO:0000256" key="2">
    <source>
        <dbReference type="SAM" id="Phobius"/>
    </source>
</evidence>
<reference evidence="4 5" key="1">
    <citation type="submission" date="2020-08" db="EMBL/GenBank/DDBJ databases">
        <title>Genomic Encyclopedia of Type Strains, Phase IV (KMG-IV): sequencing the most valuable type-strain genomes for metagenomic binning, comparative biology and taxonomic classification.</title>
        <authorList>
            <person name="Goeker M."/>
        </authorList>
    </citation>
    <scope>NUCLEOTIDE SEQUENCE [LARGE SCALE GENOMIC DNA]</scope>
    <source>
        <strain evidence="4 5">DSM 14562</strain>
    </source>
</reference>
<keyword evidence="2" id="KW-1133">Transmembrane helix</keyword>
<evidence type="ECO:0000313" key="4">
    <source>
        <dbReference type="EMBL" id="MBB4611422.1"/>
    </source>
</evidence>
<accession>A0ABR6KE65</accession>
<dbReference type="Gene3D" id="3.50.50.60">
    <property type="entry name" value="FAD/NAD(P)-binding domain"/>
    <property type="match status" value="1"/>
</dbReference>
<dbReference type="InterPro" id="IPR006076">
    <property type="entry name" value="FAD-dep_OxRdtase"/>
</dbReference>
<dbReference type="PROSITE" id="PS51257">
    <property type="entry name" value="PROKAR_LIPOPROTEIN"/>
    <property type="match status" value="1"/>
</dbReference>
<gene>
    <name evidence="4" type="ORF">GGQ89_003669</name>
</gene>
<keyword evidence="2" id="KW-0472">Membrane</keyword>
<evidence type="ECO:0000259" key="3">
    <source>
        <dbReference type="Pfam" id="PF01266"/>
    </source>
</evidence>
<dbReference type="Proteomes" id="UP000584663">
    <property type="component" value="Unassembled WGS sequence"/>
</dbReference>
<keyword evidence="2" id="KW-0812">Transmembrane</keyword>
<dbReference type="EMBL" id="JACHNX010000028">
    <property type="protein sequence ID" value="MBB4611422.1"/>
    <property type="molecule type" value="Genomic_DNA"/>
</dbReference>
<feature type="domain" description="FAD dependent oxidoreductase" evidence="3">
    <location>
        <begin position="18"/>
        <end position="324"/>
    </location>
</feature>
<keyword evidence="5" id="KW-1185">Reference proteome</keyword>
<keyword evidence="1" id="KW-0560">Oxidoreductase</keyword>
<dbReference type="Pfam" id="PF01266">
    <property type="entry name" value="DAO"/>
    <property type="match status" value="1"/>
</dbReference>
<sequence>MADTNRKAVTMGTDRNYDIIIVGGGFFGCCLALYLRSVSDRILVIEREAELLTQASQINQARVHTGFHYPRSFVTALRSARLRERFAHDFADAVVDDFQMLYGIARRRSKVTATRFHAMFRDMQAPIAPARVSDAALFNSELVEGVFACEEFAFDWSVLRRGLSERLNRHGIDLLTGRTAHSVTEHDGRCRVILDDGSAVTGNFTFNVTYSGLNSLLLESGLLPLPLKHELAEVALVVPPAEIEGKGITLMDGPFFSTMPYPSRNLYSLTHVRYTPHFSWVDHRDQATNQPQPQPGELQSRWRHMMMDAQRYLPALADIEYCDSLVTVKTVLTKNEINDGRPILVHRHKRESEFYSVLGGKIDNIYDLFDVLPELSPKFRSANSQFVVGAP</sequence>
<name>A0ABR6KE65_9SPHN</name>
<proteinExistence type="predicted"/>